<dbReference type="Proteomes" id="UP000279089">
    <property type="component" value="Unassembled WGS sequence"/>
</dbReference>
<evidence type="ECO:0000313" key="2">
    <source>
        <dbReference type="Proteomes" id="UP000279089"/>
    </source>
</evidence>
<proteinExistence type="predicted"/>
<gene>
    <name evidence="1" type="ORF">EG028_25220</name>
</gene>
<organism evidence="1 2">
    <name type="scientific">Chitinophaga barathri</name>
    <dbReference type="NCBI Taxonomy" id="1647451"/>
    <lineage>
        <taxon>Bacteria</taxon>
        <taxon>Pseudomonadati</taxon>
        <taxon>Bacteroidota</taxon>
        <taxon>Chitinophagia</taxon>
        <taxon>Chitinophagales</taxon>
        <taxon>Chitinophagaceae</taxon>
        <taxon>Chitinophaga</taxon>
    </lineage>
</organism>
<sequence>MYPELGPQVILIDDKKEEIEAIEKFLEEKHIGSVFFEADPIEPDYPLTPIDTVQLVFLDLYYGSPFAAQFDPNACTEWIERVIPPGQKYYLVIWTKDKSRSEELLELMRKKGVPMPYQVETRSKTDYKLRGGNEYDIERLLDELGVLSKPEVNSDVQEFHGRIISEEEDCVLIDCLIHKETATYEVRRFDLKLLEGIPHKNGSFVMVRIETKPGSRTIDFFADEIDRSALFVKPDDFEDLEDISFLADD</sequence>
<name>A0A3N4MFZ7_9BACT</name>
<reference evidence="2" key="1">
    <citation type="submission" date="2018-11" db="EMBL/GenBank/DDBJ databases">
        <title>Chitinophaga lutea sp.nov., isolate from arsenic contaminated soil.</title>
        <authorList>
            <person name="Zong Y."/>
        </authorList>
    </citation>
    <scope>NUCLEOTIDE SEQUENCE [LARGE SCALE GENOMIC DNA]</scope>
    <source>
        <strain evidence="2">YLT18</strain>
    </source>
</reference>
<dbReference type="AlphaFoldDB" id="A0A3N4MFZ7"/>
<dbReference type="OrthoDB" id="1274379at2"/>
<accession>A0A3N4MFZ7</accession>
<comment type="caution">
    <text evidence="1">The sequence shown here is derived from an EMBL/GenBank/DDBJ whole genome shotgun (WGS) entry which is preliminary data.</text>
</comment>
<protein>
    <submittedName>
        <fullName evidence="1">Uncharacterized protein</fullName>
    </submittedName>
</protein>
<keyword evidence="2" id="KW-1185">Reference proteome</keyword>
<dbReference type="RefSeq" id="WP_120519065.1">
    <property type="nucleotide sequence ID" value="NZ_QXZY01000015.1"/>
</dbReference>
<dbReference type="EMBL" id="RMBX01000015">
    <property type="protein sequence ID" value="RPD38569.1"/>
    <property type="molecule type" value="Genomic_DNA"/>
</dbReference>
<evidence type="ECO:0000313" key="1">
    <source>
        <dbReference type="EMBL" id="RPD38569.1"/>
    </source>
</evidence>